<organism evidence="1 2">
    <name type="scientific">Mycobacterium phage KiSi</name>
    <dbReference type="NCBI Taxonomy" id="2507856"/>
    <lineage>
        <taxon>Viruses</taxon>
        <taxon>Duplodnaviria</taxon>
        <taxon>Heunggongvirae</taxon>
        <taxon>Uroviricota</taxon>
        <taxon>Caudoviricetes</taxon>
        <taxon>Weiservirinae</taxon>
        <taxon>Anayavirus</taxon>
        <taxon>Anayavirus kisi</taxon>
    </lineage>
</organism>
<dbReference type="GeneID" id="60324652"/>
<dbReference type="KEGG" id="vg:60324652"/>
<proteinExistence type="predicted"/>
<dbReference type="Proteomes" id="UP000290331">
    <property type="component" value="Segment"/>
</dbReference>
<dbReference type="RefSeq" id="YP_009953185.1">
    <property type="nucleotide sequence ID" value="NC_051619.1"/>
</dbReference>
<sequence>MGTNSEAPASLNRKGLNMAATSALVAGTSYAWVGADGALDAGSFGGSVHDGVACLYDGVRYHYVPVGELRLAEHVTVEEWLGVA</sequence>
<reference evidence="1 2" key="1">
    <citation type="submission" date="2019-01" db="EMBL/GenBank/DDBJ databases">
        <authorList>
            <person name="Kinder M."/>
            <person name="Sitio E."/>
            <person name="Ackerson L."/>
            <person name="Anderson L."/>
            <person name="Cottrell A."/>
            <person name="Eggleston T."/>
            <person name="Kiefer A."/>
            <person name="Ukcamaj A."/>
            <person name="Vendrell P."/>
            <person name="Waytashek C."/>
            <person name="Yeo A."/>
            <person name="Braley A.B."/>
            <person name="Ettinger A.-S.H."/>
            <person name="Ettinger W.F."/>
            <person name="Anders K.R."/>
            <person name="Bradley K.W."/>
            <person name="Asai D.J."/>
            <person name="Bowman C.A."/>
            <person name="Russell D.A."/>
            <person name="Pope W.H."/>
            <person name="Jacobs-Sera D."/>
            <person name="Hendrix R.W."/>
            <person name="Hatfull G.F."/>
        </authorList>
    </citation>
    <scope>NUCLEOTIDE SEQUENCE [LARGE SCALE GENOMIC DNA]</scope>
</reference>
<dbReference type="EMBL" id="MK376955">
    <property type="protein sequence ID" value="QAU06512.1"/>
    <property type="molecule type" value="Genomic_DNA"/>
</dbReference>
<keyword evidence="2" id="KW-1185">Reference proteome</keyword>
<gene>
    <name evidence="1" type="primary">94</name>
    <name evidence="1" type="ORF">SEA_KISI_94</name>
</gene>
<accession>A0A410TBX1</accession>
<name>A0A410TBX1_9CAUD</name>
<evidence type="ECO:0000313" key="2">
    <source>
        <dbReference type="Proteomes" id="UP000290331"/>
    </source>
</evidence>
<evidence type="ECO:0000313" key="1">
    <source>
        <dbReference type="EMBL" id="QAU06512.1"/>
    </source>
</evidence>
<protein>
    <submittedName>
        <fullName evidence="1">Uncharacterized protein</fullName>
    </submittedName>
</protein>